<evidence type="ECO:0000256" key="3">
    <source>
        <dbReference type="ARBA" id="ARBA00022694"/>
    </source>
</evidence>
<dbReference type="CDD" id="cd02573">
    <property type="entry name" value="PseudoU_synth_EcTruB"/>
    <property type="match status" value="1"/>
</dbReference>
<dbReference type="Pfam" id="PF16198">
    <property type="entry name" value="TruB_C_2"/>
    <property type="match status" value="1"/>
</dbReference>
<evidence type="ECO:0000256" key="2">
    <source>
        <dbReference type="ARBA" id="ARBA00005642"/>
    </source>
</evidence>
<comment type="similarity">
    <text evidence="2 5">Belongs to the pseudouridine synthase TruB family. Type 1 subfamily.</text>
</comment>
<name>A0A8J3EMT9_9BACL</name>
<dbReference type="PANTHER" id="PTHR13767">
    <property type="entry name" value="TRNA-PSEUDOURIDINE SYNTHASE"/>
    <property type="match status" value="1"/>
</dbReference>
<feature type="active site" description="Nucleophile" evidence="5">
    <location>
        <position position="34"/>
    </location>
</feature>
<evidence type="ECO:0000259" key="6">
    <source>
        <dbReference type="Pfam" id="PF01509"/>
    </source>
</evidence>
<dbReference type="InterPro" id="IPR002501">
    <property type="entry name" value="PsdUridine_synth_N"/>
</dbReference>
<comment type="catalytic activity">
    <reaction evidence="1 5">
        <text>uridine(55) in tRNA = pseudouridine(55) in tRNA</text>
        <dbReference type="Rhea" id="RHEA:42532"/>
        <dbReference type="Rhea" id="RHEA-COMP:10101"/>
        <dbReference type="Rhea" id="RHEA-COMP:10102"/>
        <dbReference type="ChEBI" id="CHEBI:65314"/>
        <dbReference type="ChEBI" id="CHEBI:65315"/>
        <dbReference type="EC" id="5.4.99.25"/>
    </reaction>
</comment>
<feature type="domain" description="tRNA pseudouridylate synthase B C-terminal" evidence="7">
    <location>
        <begin position="172"/>
        <end position="230"/>
    </location>
</feature>
<evidence type="ECO:0000313" key="9">
    <source>
        <dbReference type="Proteomes" id="UP000656813"/>
    </source>
</evidence>
<dbReference type="HAMAP" id="MF_01080">
    <property type="entry name" value="TruB_bact"/>
    <property type="match status" value="1"/>
</dbReference>
<keyword evidence="4 5" id="KW-0413">Isomerase</keyword>
<dbReference type="EC" id="5.4.99.25" evidence="5"/>
<dbReference type="FunFam" id="3.30.2350.10:FF:000011">
    <property type="entry name" value="tRNA pseudouridine synthase B"/>
    <property type="match status" value="1"/>
</dbReference>
<accession>A0A8J3EMT9</accession>
<sequence>MPLYKPKGMTSHDCIYRLRKLLKMKKIGHTGTLDPDVDGVLPICLGQATKIAQYITADSKTYRGIISLGKTTTTEDASGESIEEKPVTDSWSRSELERVFKSFEGAITQVPPMYSAVKVKGKKLYEYAREGIIVERPIRMITIHRLSVDSEEKRFSTMIPFVVDCSKGTYVRTLAVDIGHKLGYPAHLSQLTRLRSGAFQLEECVTFSDIEVAIENGNVDQFIKPINVALSGMPKWIVDDETASRIQNGSVLVKPDDFKNEPHTVYNRQGECIAIYKVHPQKPQYIKPEKVFSN</sequence>
<dbReference type="AlphaFoldDB" id="A0A8J3EMT9"/>
<reference evidence="8" key="1">
    <citation type="journal article" date="2014" name="Int. J. Syst. Evol. Microbiol.">
        <title>Complete genome sequence of Corynebacterium casei LMG S-19264T (=DSM 44701T), isolated from a smear-ripened cheese.</title>
        <authorList>
            <consortium name="US DOE Joint Genome Institute (JGI-PGF)"/>
            <person name="Walter F."/>
            <person name="Albersmeier A."/>
            <person name="Kalinowski J."/>
            <person name="Ruckert C."/>
        </authorList>
    </citation>
    <scope>NUCLEOTIDE SEQUENCE</scope>
    <source>
        <strain evidence="8">CGMCC 1.12777</strain>
    </source>
</reference>
<dbReference type="PANTHER" id="PTHR13767:SF2">
    <property type="entry name" value="PSEUDOURIDYLATE SYNTHASE TRUB1"/>
    <property type="match status" value="1"/>
</dbReference>
<dbReference type="Pfam" id="PF01509">
    <property type="entry name" value="TruB_N"/>
    <property type="match status" value="1"/>
</dbReference>
<keyword evidence="9" id="KW-1185">Reference proteome</keyword>
<dbReference type="EMBL" id="BMFV01000014">
    <property type="protein sequence ID" value="GGH82069.1"/>
    <property type="molecule type" value="Genomic_DNA"/>
</dbReference>
<evidence type="ECO:0000259" key="7">
    <source>
        <dbReference type="Pfam" id="PF16198"/>
    </source>
</evidence>
<keyword evidence="3 5" id="KW-0819">tRNA processing</keyword>
<dbReference type="InterPro" id="IPR014780">
    <property type="entry name" value="tRNA_psdUridine_synth_TruB"/>
</dbReference>
<dbReference type="Proteomes" id="UP000656813">
    <property type="component" value="Unassembled WGS sequence"/>
</dbReference>
<protein>
    <recommendedName>
        <fullName evidence="5">tRNA pseudouridine synthase B</fullName>
        <ecNumber evidence="5">5.4.99.25</ecNumber>
    </recommendedName>
    <alternativeName>
        <fullName evidence="5">tRNA pseudouridine(55) synthase</fullName>
        <shortName evidence="5">Psi55 synthase</shortName>
    </alternativeName>
    <alternativeName>
        <fullName evidence="5">tRNA pseudouridylate synthase</fullName>
    </alternativeName>
    <alternativeName>
        <fullName evidence="5">tRNA-uridine isomerase</fullName>
    </alternativeName>
</protein>
<evidence type="ECO:0000256" key="4">
    <source>
        <dbReference type="ARBA" id="ARBA00023235"/>
    </source>
</evidence>
<reference evidence="8" key="2">
    <citation type="submission" date="2020-09" db="EMBL/GenBank/DDBJ databases">
        <authorList>
            <person name="Sun Q."/>
            <person name="Zhou Y."/>
        </authorList>
    </citation>
    <scope>NUCLEOTIDE SEQUENCE</scope>
    <source>
        <strain evidence="8">CGMCC 1.12777</strain>
    </source>
</reference>
<dbReference type="Gene3D" id="3.30.2350.10">
    <property type="entry name" value="Pseudouridine synthase"/>
    <property type="match status" value="1"/>
</dbReference>
<comment type="caution">
    <text evidence="8">The sequence shown here is derived from an EMBL/GenBank/DDBJ whole genome shotgun (WGS) entry which is preliminary data.</text>
</comment>
<evidence type="ECO:0000256" key="1">
    <source>
        <dbReference type="ARBA" id="ARBA00000385"/>
    </source>
</evidence>
<dbReference type="NCBIfam" id="TIGR00431">
    <property type="entry name" value="TruB"/>
    <property type="match status" value="1"/>
</dbReference>
<evidence type="ECO:0000256" key="5">
    <source>
        <dbReference type="HAMAP-Rule" id="MF_01080"/>
    </source>
</evidence>
<feature type="domain" description="Pseudouridine synthase II N-terminal" evidence="6">
    <location>
        <begin position="19"/>
        <end position="171"/>
    </location>
</feature>
<dbReference type="GO" id="GO:0003723">
    <property type="term" value="F:RNA binding"/>
    <property type="evidence" value="ECO:0007669"/>
    <property type="project" value="InterPro"/>
</dbReference>
<organism evidence="8 9">
    <name type="scientific">Pullulanibacillus pueri</name>
    <dbReference type="NCBI Taxonomy" id="1437324"/>
    <lineage>
        <taxon>Bacteria</taxon>
        <taxon>Bacillati</taxon>
        <taxon>Bacillota</taxon>
        <taxon>Bacilli</taxon>
        <taxon>Bacillales</taxon>
        <taxon>Sporolactobacillaceae</taxon>
        <taxon>Pullulanibacillus</taxon>
    </lineage>
</organism>
<dbReference type="InterPro" id="IPR020103">
    <property type="entry name" value="PsdUridine_synth_cat_dom_sf"/>
</dbReference>
<gene>
    <name evidence="5 8" type="primary">truB</name>
    <name evidence="8" type="ORF">GCM10007096_20900</name>
</gene>
<dbReference type="InterPro" id="IPR032819">
    <property type="entry name" value="TruB_C"/>
</dbReference>
<dbReference type="SUPFAM" id="SSF55120">
    <property type="entry name" value="Pseudouridine synthase"/>
    <property type="match status" value="1"/>
</dbReference>
<dbReference type="GO" id="GO:0160148">
    <property type="term" value="F:tRNA pseudouridine(55) synthase activity"/>
    <property type="evidence" value="ECO:0007669"/>
    <property type="project" value="UniProtKB-EC"/>
</dbReference>
<evidence type="ECO:0000313" key="8">
    <source>
        <dbReference type="EMBL" id="GGH82069.1"/>
    </source>
</evidence>
<comment type="function">
    <text evidence="5">Responsible for synthesis of pseudouridine from uracil-55 in the psi GC loop of transfer RNAs.</text>
</comment>
<dbReference type="GO" id="GO:1990481">
    <property type="term" value="P:mRNA pseudouridine synthesis"/>
    <property type="evidence" value="ECO:0007669"/>
    <property type="project" value="TreeGrafter"/>
</dbReference>
<proteinExistence type="inferred from homology"/>
<dbReference type="GO" id="GO:0031119">
    <property type="term" value="P:tRNA pseudouridine synthesis"/>
    <property type="evidence" value="ECO:0007669"/>
    <property type="project" value="UniProtKB-UniRule"/>
</dbReference>